<dbReference type="PROSITE" id="PS00483">
    <property type="entry name" value="DIHYDROOROTASE_2"/>
    <property type="match status" value="1"/>
</dbReference>
<dbReference type="PANTHER" id="PTHR43668:SF2">
    <property type="entry name" value="ALLANTOINASE"/>
    <property type="match status" value="1"/>
</dbReference>
<organism evidence="8 9">
    <name type="scientific">Aminipila butyrica</name>
    <dbReference type="NCBI Taxonomy" id="433296"/>
    <lineage>
        <taxon>Bacteria</taxon>
        <taxon>Bacillati</taxon>
        <taxon>Bacillota</taxon>
        <taxon>Clostridia</taxon>
        <taxon>Peptostreptococcales</taxon>
        <taxon>Anaerovoracaceae</taxon>
        <taxon>Aminipila</taxon>
    </lineage>
</organism>
<keyword evidence="6" id="KW-0862">Zinc</keyword>
<dbReference type="GO" id="GO:0044205">
    <property type="term" value="P:'de novo' UMP biosynthetic process"/>
    <property type="evidence" value="ECO:0007669"/>
    <property type="project" value="UniProtKB-UniRule"/>
</dbReference>
<feature type="binding site" evidence="6">
    <location>
        <position position="286"/>
    </location>
    <ligand>
        <name>substrate</name>
    </ligand>
</feature>
<feature type="binding site" evidence="6">
    <location>
        <position position="179"/>
    </location>
    <ligand>
        <name>Zn(2+)</name>
        <dbReference type="ChEBI" id="CHEBI:29105"/>
        <label>1</label>
    </ligand>
</feature>
<sequence length="433" mass="46426">MRILVKNGLILDPDSGLEAAGDLYVEGQQIVCIKTGGETRGRLPAWAEQIPAQNGEETVKEIDATGKWVVPGLIDLHVHLREPGQEYKEDIFTGCQAAAKGGVTTVCCMPNTKPIIDSPEVVTYIDDKAKTACGVNVLSVGSITRGQKGQELADLQGMVAAQTRCKNLIGKGICAISEDGRSVMDAATMLQGIRAGKALGLLVFSHTEDDSLAGTSIGEELIVARDIMLAKEADSPIHLCHISTEGSLEIIRRAKADGIPVTAETAPHYFLLDKSSIGRDGNRKMNPPLRRKEDVEAVKRALQDGTLDVIATDHAPHSREEKDCGYEQAMNGVVGLETSFAVSYTVLVQGGVLTPLDLVDRMSCKPAEILGLDRGSLGVGKIADLAIIDVNQQWEIREEEFASKGRNTPFAGMKVYGKVTHTIVNGTIIYAAE</sequence>
<reference evidence="8 9" key="1">
    <citation type="submission" date="2020-02" db="EMBL/GenBank/DDBJ databases">
        <authorList>
            <person name="Kim Y.B."/>
            <person name="Roh S.W."/>
        </authorList>
    </citation>
    <scope>NUCLEOTIDE SEQUENCE [LARGE SCALE GENOMIC DNA]</scope>
    <source>
        <strain evidence="8 9">DSM 103574</strain>
    </source>
</reference>
<dbReference type="InterPro" id="IPR011059">
    <property type="entry name" value="Metal-dep_hydrolase_composite"/>
</dbReference>
<keyword evidence="5 6" id="KW-0665">Pyrimidine biosynthesis</keyword>
<dbReference type="NCBIfam" id="TIGR00857">
    <property type="entry name" value="pyrC_multi"/>
    <property type="match status" value="1"/>
</dbReference>
<evidence type="ECO:0000256" key="5">
    <source>
        <dbReference type="ARBA" id="ARBA00022975"/>
    </source>
</evidence>
<dbReference type="CDD" id="cd01317">
    <property type="entry name" value="DHOase_IIa"/>
    <property type="match status" value="1"/>
</dbReference>
<evidence type="ECO:0000256" key="6">
    <source>
        <dbReference type="HAMAP-Rule" id="MF_00220"/>
    </source>
</evidence>
<name>A0A858BZV8_9FIRM</name>
<dbReference type="Gene3D" id="3.20.20.140">
    <property type="entry name" value="Metal-dependent hydrolases"/>
    <property type="match status" value="1"/>
</dbReference>
<dbReference type="InterPro" id="IPR032466">
    <property type="entry name" value="Metal_Hydrolase"/>
</dbReference>
<dbReference type="HAMAP" id="MF_00220_B">
    <property type="entry name" value="PyrC_classI_B"/>
    <property type="match status" value="1"/>
</dbReference>
<comment type="caution">
    <text evidence="6">Lacks conserved residue(s) required for the propagation of feature annotation.</text>
</comment>
<feature type="binding site" evidence="6">
    <location>
        <position position="206"/>
    </location>
    <ligand>
        <name>Zn(2+)</name>
        <dbReference type="ChEBI" id="CHEBI:29105"/>
        <label>2</label>
    </ligand>
</feature>
<protein>
    <recommendedName>
        <fullName evidence="6">Dihydroorotase</fullName>
        <shortName evidence="6">DHOase</shortName>
        <ecNumber evidence="6">3.5.2.3</ecNumber>
    </recommendedName>
</protein>
<feature type="domain" description="Amidohydrolase-related" evidence="7">
    <location>
        <begin position="68"/>
        <end position="428"/>
    </location>
</feature>
<dbReference type="EC" id="3.5.2.3" evidence="6"/>
<keyword evidence="4 6" id="KW-0378">Hydrolase</keyword>
<feature type="binding site" evidence="6">
    <location>
        <position position="77"/>
    </location>
    <ligand>
        <name>Zn(2+)</name>
        <dbReference type="ChEBI" id="CHEBI:29105"/>
        <label>1</label>
    </ligand>
</feature>
<keyword evidence="9" id="KW-1185">Reference proteome</keyword>
<feature type="binding site" evidence="6">
    <location>
        <begin position="79"/>
        <end position="81"/>
    </location>
    <ligand>
        <name>substrate</name>
    </ligand>
</feature>
<dbReference type="GO" id="GO:0004151">
    <property type="term" value="F:dihydroorotase activity"/>
    <property type="evidence" value="ECO:0007669"/>
    <property type="project" value="UniProtKB-UniRule"/>
</dbReference>
<dbReference type="AlphaFoldDB" id="A0A858BZV8"/>
<dbReference type="RefSeq" id="WP_163066886.1">
    <property type="nucleotide sequence ID" value="NZ_CP048649.1"/>
</dbReference>
<dbReference type="PROSITE" id="PS00482">
    <property type="entry name" value="DIHYDROOROTASE_1"/>
    <property type="match status" value="1"/>
</dbReference>
<dbReference type="SUPFAM" id="SSF51338">
    <property type="entry name" value="Composite domain of metallo-dependent hydrolases"/>
    <property type="match status" value="1"/>
</dbReference>
<gene>
    <name evidence="6" type="primary">pyrC</name>
    <name evidence="8" type="ORF">Ami103574_10060</name>
</gene>
<dbReference type="KEGG" id="abut:Ami103574_10060"/>
<feature type="binding site" evidence="6">
    <location>
        <position position="313"/>
    </location>
    <ligand>
        <name>Zn(2+)</name>
        <dbReference type="ChEBI" id="CHEBI:29105"/>
        <label>1</label>
    </ligand>
</feature>
<comment type="similarity">
    <text evidence="2 6">Belongs to the metallo-dependent hydrolases superfamily. DHOase family. Class I DHOase subfamily.</text>
</comment>
<feature type="binding site" evidence="6">
    <location>
        <position position="241"/>
    </location>
    <ligand>
        <name>Zn(2+)</name>
        <dbReference type="ChEBI" id="CHEBI:29105"/>
        <label>2</label>
    </ligand>
</feature>
<dbReference type="Pfam" id="PF01979">
    <property type="entry name" value="Amidohydro_1"/>
    <property type="match status" value="1"/>
</dbReference>
<dbReference type="GO" id="GO:0005737">
    <property type="term" value="C:cytoplasm"/>
    <property type="evidence" value="ECO:0007669"/>
    <property type="project" value="TreeGrafter"/>
</dbReference>
<dbReference type="Proteomes" id="UP000466848">
    <property type="component" value="Chromosome"/>
</dbReference>
<dbReference type="GO" id="GO:0008270">
    <property type="term" value="F:zinc ion binding"/>
    <property type="evidence" value="ECO:0007669"/>
    <property type="project" value="UniProtKB-UniRule"/>
</dbReference>
<feature type="active site" evidence="6">
    <location>
        <position position="313"/>
    </location>
</feature>
<dbReference type="InterPro" id="IPR004722">
    <property type="entry name" value="DHOase"/>
</dbReference>
<dbReference type="EMBL" id="CP048649">
    <property type="protein sequence ID" value="QIB69646.1"/>
    <property type="molecule type" value="Genomic_DNA"/>
</dbReference>
<feature type="binding site" evidence="6">
    <location>
        <position position="79"/>
    </location>
    <ligand>
        <name>Zn(2+)</name>
        <dbReference type="ChEBI" id="CHEBI:29105"/>
        <label>1</label>
    </ligand>
</feature>
<feature type="binding site" evidence="6">
    <location>
        <position position="317"/>
    </location>
    <ligand>
        <name>substrate</name>
    </ligand>
</feature>
<evidence type="ECO:0000256" key="4">
    <source>
        <dbReference type="ARBA" id="ARBA00022801"/>
    </source>
</evidence>
<keyword evidence="3 6" id="KW-0479">Metal-binding</keyword>
<comment type="cofactor">
    <cofactor evidence="6">
        <name>Zn(2+)</name>
        <dbReference type="ChEBI" id="CHEBI:29105"/>
    </cofactor>
    <text evidence="6">Binds 2 Zn(2+) ions per subunit.</text>
</comment>
<evidence type="ECO:0000256" key="3">
    <source>
        <dbReference type="ARBA" id="ARBA00022723"/>
    </source>
</evidence>
<dbReference type="InterPro" id="IPR006680">
    <property type="entry name" value="Amidohydro-rel"/>
</dbReference>
<comment type="function">
    <text evidence="1 6">Catalyzes the reversible cyclization of carbamoyl aspartate to dihydroorotate.</text>
</comment>
<dbReference type="PANTHER" id="PTHR43668">
    <property type="entry name" value="ALLANTOINASE"/>
    <property type="match status" value="1"/>
</dbReference>
<evidence type="ECO:0000313" key="9">
    <source>
        <dbReference type="Proteomes" id="UP000466848"/>
    </source>
</evidence>
<comment type="catalytic activity">
    <reaction evidence="6">
        <text>(S)-dihydroorotate + H2O = N-carbamoyl-L-aspartate + H(+)</text>
        <dbReference type="Rhea" id="RHEA:24296"/>
        <dbReference type="ChEBI" id="CHEBI:15377"/>
        <dbReference type="ChEBI" id="CHEBI:15378"/>
        <dbReference type="ChEBI" id="CHEBI:30864"/>
        <dbReference type="ChEBI" id="CHEBI:32814"/>
        <dbReference type="EC" id="3.5.2.3"/>
    </reaction>
</comment>
<dbReference type="InterPro" id="IPR002195">
    <property type="entry name" value="Dihydroorotase_CS"/>
</dbReference>
<proteinExistence type="inferred from homology"/>
<evidence type="ECO:0000256" key="1">
    <source>
        <dbReference type="ARBA" id="ARBA00002368"/>
    </source>
</evidence>
<dbReference type="InterPro" id="IPR050138">
    <property type="entry name" value="DHOase/Allantoinase_Hydrolase"/>
</dbReference>
<feature type="binding site" evidence="6">
    <location>
        <position position="179"/>
    </location>
    <ligand>
        <name>Zn(2+)</name>
        <dbReference type="ChEBI" id="CHEBI:29105"/>
        <label>2</label>
    </ligand>
</feature>
<evidence type="ECO:0000313" key="8">
    <source>
        <dbReference type="EMBL" id="QIB69646.1"/>
    </source>
</evidence>
<comment type="pathway">
    <text evidence="6">Pyrimidine metabolism; UMP biosynthesis via de novo pathway; (S)-dihydroorotate from bicarbonate: step 3/3.</text>
</comment>
<feature type="binding site" evidence="6">
    <location>
        <position position="111"/>
    </location>
    <ligand>
        <name>substrate</name>
    </ligand>
</feature>
<dbReference type="GO" id="GO:0006145">
    <property type="term" value="P:purine nucleobase catabolic process"/>
    <property type="evidence" value="ECO:0007669"/>
    <property type="project" value="TreeGrafter"/>
</dbReference>
<dbReference type="UniPathway" id="UPA00070">
    <property type="reaction ID" value="UER00117"/>
</dbReference>
<accession>A0A858BZV8</accession>
<dbReference type="SUPFAM" id="SSF51556">
    <property type="entry name" value="Metallo-dependent hydrolases"/>
    <property type="match status" value="1"/>
</dbReference>
<evidence type="ECO:0000256" key="2">
    <source>
        <dbReference type="ARBA" id="ARBA00010286"/>
    </source>
</evidence>
<dbReference type="GO" id="GO:0004038">
    <property type="term" value="F:allantoinase activity"/>
    <property type="evidence" value="ECO:0007669"/>
    <property type="project" value="TreeGrafter"/>
</dbReference>
<evidence type="ECO:0000259" key="7">
    <source>
        <dbReference type="Pfam" id="PF01979"/>
    </source>
</evidence>
<dbReference type="Gene3D" id="2.30.40.10">
    <property type="entry name" value="Urease, subunit C, domain 1"/>
    <property type="match status" value="1"/>
</dbReference>